<sequence>LSAGHEETVDHLLDLCKRDQLDDAVSLEALISSVNFFNKIHTTHVVPALNALSESMNCTEMMTNFARITLACSEAVTVGASCLAAFTGQPLDIVDPESGVGAETGLPKVIAHMGQLSASIRAHSRCIRRRLPSNSESQPLCFPPGLSVRLDLALYQLVICARCVYATTKSTAQMVATQMAEQTGLDAAMVIRECLAPTVEGVLAETDTPVSSTTPPETSL</sequence>
<proteinExistence type="predicted"/>
<protein>
    <submittedName>
        <fullName evidence="2">Dynactin domain-containing protein</fullName>
    </submittedName>
</protein>
<evidence type="ECO:0000313" key="2">
    <source>
        <dbReference type="WBParaSite" id="TTAC_0000518701-mRNA-1"/>
    </source>
</evidence>
<feature type="domain" description="Dynein associated protein" evidence="1">
    <location>
        <begin position="4"/>
        <end position="131"/>
    </location>
</feature>
<evidence type="ECO:0000259" key="1">
    <source>
        <dbReference type="Pfam" id="PF12455"/>
    </source>
</evidence>
<name>A0A0R3WWP7_HYDTA</name>
<organism evidence="2">
    <name type="scientific">Hydatigena taeniaeformis</name>
    <name type="common">Feline tapeworm</name>
    <name type="synonym">Taenia taeniaeformis</name>
    <dbReference type="NCBI Taxonomy" id="6205"/>
    <lineage>
        <taxon>Eukaryota</taxon>
        <taxon>Metazoa</taxon>
        <taxon>Spiralia</taxon>
        <taxon>Lophotrochozoa</taxon>
        <taxon>Platyhelminthes</taxon>
        <taxon>Cestoda</taxon>
        <taxon>Eucestoda</taxon>
        <taxon>Cyclophyllidea</taxon>
        <taxon>Taeniidae</taxon>
        <taxon>Hydatigera</taxon>
    </lineage>
</organism>
<dbReference type="Pfam" id="PF12455">
    <property type="entry name" value="Dynactin"/>
    <property type="match status" value="1"/>
</dbReference>
<dbReference type="STRING" id="6205.A0A0R3WWP7"/>
<dbReference type="WBParaSite" id="TTAC_0000518701-mRNA-1">
    <property type="protein sequence ID" value="TTAC_0000518701-mRNA-1"/>
    <property type="gene ID" value="TTAC_0000518701"/>
</dbReference>
<dbReference type="AlphaFoldDB" id="A0A0R3WWP7"/>
<accession>A0A0R3WWP7</accession>
<reference evidence="2" key="1">
    <citation type="submission" date="2017-02" db="UniProtKB">
        <authorList>
            <consortium name="WormBaseParasite"/>
        </authorList>
    </citation>
    <scope>IDENTIFICATION</scope>
</reference>
<dbReference type="InterPro" id="IPR022157">
    <property type="entry name" value="Dynactin"/>
</dbReference>